<keyword evidence="2" id="KW-0547">Nucleotide-binding</keyword>
<sequence length="252" mass="29683">MKVLTEEILRNHYKKIKSKKYVISKEILITPSAQQYLKDNEIELIVDEKSQNGKNPQENLEAIDKKVERKYKYQCNYTGGYFEEKPEYMTHLYGDKLVYKDHPRIILRGKLDSLQSKILEIQILVNKNKLVKLQKDLDELLQFIRNILRAEVLGEELAEIKLFGLGEEEIREISHHPEKHFKFKHVLPHYEMGDIVIGLNTLRSNARETEICGIQAFKKEESIERQDILIALNRLSSGIYLLMCRYLGGFYR</sequence>
<dbReference type="Gene3D" id="1.20.1200.10">
    <property type="entry name" value="Cobalamin adenosyltransferase-like"/>
    <property type="match status" value="1"/>
</dbReference>
<dbReference type="PIRSF" id="PIRSF012294">
    <property type="entry name" value="ATR_EutT"/>
    <property type="match status" value="1"/>
</dbReference>
<evidence type="ECO:0000256" key="2">
    <source>
        <dbReference type="ARBA" id="ARBA00022741"/>
    </source>
</evidence>
<keyword evidence="1 5" id="KW-0808">Transferase</keyword>
<dbReference type="AlphaFoldDB" id="A0A1I0EUT4"/>
<dbReference type="InterPro" id="IPR016030">
    <property type="entry name" value="CblAdoTrfase-like"/>
</dbReference>
<dbReference type="STRING" id="426128.SAMN05660297_02565"/>
<organism evidence="5 6">
    <name type="scientific">Natronincola peptidivorans</name>
    <dbReference type="NCBI Taxonomy" id="426128"/>
    <lineage>
        <taxon>Bacteria</taxon>
        <taxon>Bacillati</taxon>
        <taxon>Bacillota</taxon>
        <taxon>Clostridia</taxon>
        <taxon>Peptostreptococcales</taxon>
        <taxon>Natronincolaceae</taxon>
        <taxon>Natronincola</taxon>
    </lineage>
</organism>
<dbReference type="SUPFAM" id="SSF89028">
    <property type="entry name" value="Cobalamin adenosyltransferase-like"/>
    <property type="match status" value="1"/>
</dbReference>
<dbReference type="InterPro" id="IPR009194">
    <property type="entry name" value="AdoTrfase_EutT"/>
</dbReference>
<proteinExistence type="predicted"/>
<evidence type="ECO:0000259" key="4">
    <source>
        <dbReference type="Pfam" id="PF01923"/>
    </source>
</evidence>
<evidence type="ECO:0000313" key="6">
    <source>
        <dbReference type="Proteomes" id="UP000199568"/>
    </source>
</evidence>
<evidence type="ECO:0000256" key="1">
    <source>
        <dbReference type="ARBA" id="ARBA00022679"/>
    </source>
</evidence>
<dbReference type="OrthoDB" id="306726at2"/>
<reference evidence="5 6" key="1">
    <citation type="submission" date="2016-10" db="EMBL/GenBank/DDBJ databases">
        <authorList>
            <person name="de Groot N.N."/>
        </authorList>
    </citation>
    <scope>NUCLEOTIDE SEQUENCE [LARGE SCALE GENOMIC DNA]</scope>
    <source>
        <strain evidence="5 6">DSM 18979</strain>
    </source>
</reference>
<dbReference type="GO" id="GO:0009236">
    <property type="term" value="P:cobalamin biosynthetic process"/>
    <property type="evidence" value="ECO:0007669"/>
    <property type="project" value="InterPro"/>
</dbReference>
<dbReference type="Pfam" id="PF01923">
    <property type="entry name" value="Cob_adeno_trans"/>
    <property type="match status" value="1"/>
</dbReference>
<name>A0A1I0EUT4_9FIRM</name>
<feature type="domain" description="Cobalamin adenosyltransferase-like" evidence="4">
    <location>
        <begin position="82"/>
        <end position="244"/>
    </location>
</feature>
<keyword evidence="6" id="KW-1185">Reference proteome</keyword>
<dbReference type="InterPro" id="IPR036451">
    <property type="entry name" value="CblAdoTrfase-like_sf"/>
</dbReference>
<protein>
    <submittedName>
        <fullName evidence="5">Ethanolamine utilization cobalamin adenosyltransferase</fullName>
    </submittedName>
</protein>
<dbReference type="RefSeq" id="WP_090444704.1">
    <property type="nucleotide sequence ID" value="NZ_FOHU01000012.1"/>
</dbReference>
<evidence type="ECO:0000313" key="5">
    <source>
        <dbReference type="EMBL" id="SET49330.1"/>
    </source>
</evidence>
<evidence type="ECO:0000256" key="3">
    <source>
        <dbReference type="ARBA" id="ARBA00022840"/>
    </source>
</evidence>
<dbReference type="GO" id="GO:0008817">
    <property type="term" value="F:corrinoid adenosyltransferase activity"/>
    <property type="evidence" value="ECO:0007669"/>
    <property type="project" value="InterPro"/>
</dbReference>
<gene>
    <name evidence="5" type="ORF">SAMN05660297_02565</name>
</gene>
<dbReference type="GO" id="GO:0006580">
    <property type="term" value="P:ethanolamine metabolic process"/>
    <property type="evidence" value="ECO:0007669"/>
    <property type="project" value="InterPro"/>
</dbReference>
<accession>A0A1I0EUT4</accession>
<keyword evidence="3" id="KW-0067">ATP-binding</keyword>
<dbReference type="Proteomes" id="UP000199568">
    <property type="component" value="Unassembled WGS sequence"/>
</dbReference>
<dbReference type="EMBL" id="FOHU01000012">
    <property type="protein sequence ID" value="SET49330.1"/>
    <property type="molecule type" value="Genomic_DNA"/>
</dbReference>
<dbReference type="GO" id="GO:0005524">
    <property type="term" value="F:ATP binding"/>
    <property type="evidence" value="ECO:0007669"/>
    <property type="project" value="UniProtKB-KW"/>
</dbReference>